<dbReference type="RefSeq" id="XP_044680881.1">
    <property type="nucleotide sequence ID" value="XM_044825224.1"/>
</dbReference>
<feature type="active site" description="Charge relay system" evidence="5">
    <location>
        <position position="219"/>
    </location>
</feature>
<dbReference type="GO" id="GO:0004252">
    <property type="term" value="F:serine-type endopeptidase activity"/>
    <property type="evidence" value="ECO:0007669"/>
    <property type="project" value="UniProtKB-UniRule"/>
</dbReference>
<accession>A0A9P8DHB9</accession>
<sequence>MRFTLSKFIGLALVTSALASPVGNDELVVRDTILEPSSDSSIIEGRAPSSSANYLIYPKANAVKKDVEAFTKSLQSQAGEAKVDTLTDVNGKLLAWYATLSASQVAAINKSSVVSVNIANKVGSIAPDAPLKTKAKSSVITKRALKTDKKAQPELQMFSTAPGKKSSGYIYDEKAGQGVTIYVLDEGFNLKHKEFTSSPGRKRWIFSKGASGENDPDGHGSCCASKALGSTVGVARKADLVAVKLQLTSWSLLKAWQAVVLDVQQNRLQGKAVVSNSKASIGWTVDRNEKWFRDALETLLKNLEALDVVVVSSSGNFGSHIDVSTYPSLFSDRIPIIVTGAVDNKGNLDPFSQGGPLVTTTAPGVAVKCAAMSGTSAYQAGEESTGTSFSTPAVAGLAAYFLSLDSLRPRLQVPGSVARKVKALIQEHHYTRVSGGPKVAWNAQSLLRN</sequence>
<dbReference type="InterPro" id="IPR050131">
    <property type="entry name" value="Peptidase_S8_subtilisin-like"/>
</dbReference>
<dbReference type="PANTHER" id="PTHR43806:SF11">
    <property type="entry name" value="CEREVISIN-RELATED"/>
    <property type="match status" value="1"/>
</dbReference>
<dbReference type="GO" id="GO:0006508">
    <property type="term" value="P:proteolysis"/>
    <property type="evidence" value="ECO:0007669"/>
    <property type="project" value="UniProtKB-KW"/>
</dbReference>
<dbReference type="InterPro" id="IPR036852">
    <property type="entry name" value="Peptidase_S8/S53_dom_sf"/>
</dbReference>
<feature type="domain" description="Peptidase S8/S53" evidence="7">
    <location>
        <begin position="176"/>
        <end position="404"/>
    </location>
</feature>
<keyword evidence="3 5" id="KW-0378">Hydrolase</keyword>
<keyword evidence="9" id="KW-1185">Reference proteome</keyword>
<feature type="signal peptide" evidence="6">
    <location>
        <begin position="1"/>
        <end position="19"/>
    </location>
</feature>
<evidence type="ECO:0000313" key="8">
    <source>
        <dbReference type="EMBL" id="KAG9501881.1"/>
    </source>
</evidence>
<dbReference type="Proteomes" id="UP000827133">
    <property type="component" value="Unassembled WGS sequence"/>
</dbReference>
<keyword evidence="4 5" id="KW-0720">Serine protease</keyword>
<dbReference type="PROSITE" id="PS00137">
    <property type="entry name" value="SUBTILASE_HIS"/>
    <property type="match status" value="1"/>
</dbReference>
<dbReference type="InterPro" id="IPR015500">
    <property type="entry name" value="Peptidase_S8_subtilisin-rel"/>
</dbReference>
<gene>
    <name evidence="8" type="ORF">J7337_007582</name>
</gene>
<name>A0A9P8DHB9_9HYPO</name>
<dbReference type="PROSITE" id="PS51892">
    <property type="entry name" value="SUBTILASE"/>
    <property type="match status" value="1"/>
</dbReference>
<dbReference type="GeneID" id="68315438"/>
<evidence type="ECO:0000256" key="1">
    <source>
        <dbReference type="ARBA" id="ARBA00011073"/>
    </source>
</evidence>
<dbReference type="InterPro" id="IPR000209">
    <property type="entry name" value="Peptidase_S8/S53_dom"/>
</dbReference>
<protein>
    <recommendedName>
        <fullName evidence="7">Peptidase S8/S53 domain-containing protein</fullName>
    </recommendedName>
</protein>
<feature type="active site" description="Charge relay system" evidence="5">
    <location>
        <position position="388"/>
    </location>
</feature>
<evidence type="ECO:0000259" key="7">
    <source>
        <dbReference type="Pfam" id="PF00082"/>
    </source>
</evidence>
<dbReference type="SUPFAM" id="SSF52743">
    <property type="entry name" value="Subtilisin-like"/>
    <property type="match status" value="1"/>
</dbReference>
<dbReference type="Pfam" id="PF00082">
    <property type="entry name" value="Peptidase_S8"/>
    <property type="match status" value="1"/>
</dbReference>
<feature type="active site" description="Charge relay system" evidence="5">
    <location>
        <position position="185"/>
    </location>
</feature>
<dbReference type="PRINTS" id="PR00723">
    <property type="entry name" value="SUBTILISIN"/>
</dbReference>
<comment type="caution">
    <text evidence="8">The sequence shown here is derived from an EMBL/GenBank/DDBJ whole genome shotgun (WGS) entry which is preliminary data.</text>
</comment>
<evidence type="ECO:0000256" key="2">
    <source>
        <dbReference type="ARBA" id="ARBA00022670"/>
    </source>
</evidence>
<dbReference type="KEGG" id="fmu:J7337_007582"/>
<dbReference type="Gene3D" id="3.40.50.200">
    <property type="entry name" value="Peptidase S8/S53 domain"/>
    <property type="match status" value="1"/>
</dbReference>
<keyword evidence="6" id="KW-0732">Signal</keyword>
<dbReference type="AlphaFoldDB" id="A0A9P8DHB9"/>
<dbReference type="EMBL" id="JAHBCI010000005">
    <property type="protein sequence ID" value="KAG9501881.1"/>
    <property type="molecule type" value="Genomic_DNA"/>
</dbReference>
<comment type="similarity">
    <text evidence="1 5">Belongs to the peptidase S8 family.</text>
</comment>
<evidence type="ECO:0000256" key="5">
    <source>
        <dbReference type="PROSITE-ProRule" id="PRU01240"/>
    </source>
</evidence>
<proteinExistence type="inferred from homology"/>
<dbReference type="InterPro" id="IPR022398">
    <property type="entry name" value="Peptidase_S8_His-AS"/>
</dbReference>
<evidence type="ECO:0000256" key="6">
    <source>
        <dbReference type="SAM" id="SignalP"/>
    </source>
</evidence>
<dbReference type="InterPro" id="IPR023828">
    <property type="entry name" value="Peptidase_S8_Ser-AS"/>
</dbReference>
<reference evidence="8" key="1">
    <citation type="journal article" date="2021" name="Mol. Plant Microbe Interact.">
        <title>Telomere to telomere genome assembly of Fusarium musae F31, causal agent of crown rot disease of banana.</title>
        <authorList>
            <person name="Degradi L."/>
            <person name="Tava V."/>
            <person name="Kunova A."/>
            <person name="Cortesi P."/>
            <person name="Saracchi M."/>
            <person name="Pasquali M."/>
        </authorList>
    </citation>
    <scope>NUCLEOTIDE SEQUENCE</scope>
    <source>
        <strain evidence="8">F31</strain>
    </source>
</reference>
<organism evidence="8 9">
    <name type="scientific">Fusarium musae</name>
    <dbReference type="NCBI Taxonomy" id="1042133"/>
    <lineage>
        <taxon>Eukaryota</taxon>
        <taxon>Fungi</taxon>
        <taxon>Dikarya</taxon>
        <taxon>Ascomycota</taxon>
        <taxon>Pezizomycotina</taxon>
        <taxon>Sordariomycetes</taxon>
        <taxon>Hypocreomycetidae</taxon>
        <taxon>Hypocreales</taxon>
        <taxon>Nectriaceae</taxon>
        <taxon>Fusarium</taxon>
    </lineage>
</organism>
<dbReference type="PROSITE" id="PS00138">
    <property type="entry name" value="SUBTILASE_SER"/>
    <property type="match status" value="1"/>
</dbReference>
<evidence type="ECO:0000256" key="3">
    <source>
        <dbReference type="ARBA" id="ARBA00022801"/>
    </source>
</evidence>
<feature type="chain" id="PRO_5040146070" description="Peptidase S8/S53 domain-containing protein" evidence="6">
    <location>
        <begin position="20"/>
        <end position="449"/>
    </location>
</feature>
<evidence type="ECO:0000313" key="9">
    <source>
        <dbReference type="Proteomes" id="UP000827133"/>
    </source>
</evidence>
<keyword evidence="2 5" id="KW-0645">Protease</keyword>
<evidence type="ECO:0000256" key="4">
    <source>
        <dbReference type="ARBA" id="ARBA00022825"/>
    </source>
</evidence>
<dbReference type="PANTHER" id="PTHR43806">
    <property type="entry name" value="PEPTIDASE S8"/>
    <property type="match status" value="1"/>
</dbReference>